<dbReference type="OrthoDB" id="3223691at2759"/>
<proteinExistence type="predicted"/>
<accession>A0A166XG17</accession>
<evidence type="ECO:0000313" key="1">
    <source>
        <dbReference type="EMBL" id="KZP34745.1"/>
    </source>
</evidence>
<organism evidence="1 2">
    <name type="scientific">Athelia psychrophila</name>
    <dbReference type="NCBI Taxonomy" id="1759441"/>
    <lineage>
        <taxon>Eukaryota</taxon>
        <taxon>Fungi</taxon>
        <taxon>Dikarya</taxon>
        <taxon>Basidiomycota</taxon>
        <taxon>Agaricomycotina</taxon>
        <taxon>Agaricomycetes</taxon>
        <taxon>Agaricomycetidae</taxon>
        <taxon>Atheliales</taxon>
        <taxon>Atheliaceae</taxon>
        <taxon>Athelia</taxon>
    </lineage>
</organism>
<dbReference type="Proteomes" id="UP000076532">
    <property type="component" value="Unassembled WGS sequence"/>
</dbReference>
<reference evidence="1 2" key="1">
    <citation type="journal article" date="2016" name="Mol. Biol. Evol.">
        <title>Comparative Genomics of Early-Diverging Mushroom-Forming Fungi Provides Insights into the Origins of Lignocellulose Decay Capabilities.</title>
        <authorList>
            <person name="Nagy L.G."/>
            <person name="Riley R."/>
            <person name="Tritt A."/>
            <person name="Adam C."/>
            <person name="Daum C."/>
            <person name="Floudas D."/>
            <person name="Sun H."/>
            <person name="Yadav J.S."/>
            <person name="Pangilinan J."/>
            <person name="Larsson K.H."/>
            <person name="Matsuura K."/>
            <person name="Barry K."/>
            <person name="Labutti K."/>
            <person name="Kuo R."/>
            <person name="Ohm R.A."/>
            <person name="Bhattacharya S.S."/>
            <person name="Shirouzu T."/>
            <person name="Yoshinaga Y."/>
            <person name="Martin F.M."/>
            <person name="Grigoriev I.V."/>
            <person name="Hibbett D.S."/>
        </authorList>
    </citation>
    <scope>NUCLEOTIDE SEQUENCE [LARGE SCALE GENOMIC DNA]</scope>
    <source>
        <strain evidence="1 2">CBS 109695</strain>
    </source>
</reference>
<protein>
    <submittedName>
        <fullName evidence="1">Uncharacterized protein</fullName>
    </submittedName>
</protein>
<dbReference type="AlphaFoldDB" id="A0A166XG17"/>
<sequence>MSRYPNTSGVAAPLRNASNSSVTRTVDAGIPQEFSIKKAFKAFGNINSRRKLASLRAIFPHDDMSNAKDISNVYDEILTYARPGLHVDSDVRLAMKLVTEQIATRQVKHLTSALQRCSPIEMKQFLSALMNSCMGSVEESLDTLADEKGKNVKLATSNTLILVPVLTWIVQIMRANATLIQVVLEAGLLDTLLRIYIILPALVNSSQDEIDRQAVLVDTCRLTLEAVAQMCQAAGAPYHHPVYTLWSDCQPQPPGYTRRARDGPTPERATAWRQAHSSCVRRRVLVIYRGALWKSHVNSTADMEACYDILEFLRPQFYDAETVQWAFLAVLKHITGHGESARYLTRLLARSFHDDIVYIFSGIVRIWLECVSQQVQAGLSSKGKVADMGRSPSAHGAGDRGGILPAVDGVKSTYGRERDRLFRKVVGVDAVAHNILKFATQLAAENAAMRAGMLESGAAVLVLAAFANDDFTMSDLLCLTKQGKRKTMNTGKKEPTSALLSLAAINAEASTLSLLLYQPVFRAGWEAQRLQTRLALSAVLVNALFSDNADGRYDVTRALFRKIIDAHV</sequence>
<name>A0A166XG17_9AGAM</name>
<keyword evidence="2" id="KW-1185">Reference proteome</keyword>
<evidence type="ECO:0000313" key="2">
    <source>
        <dbReference type="Proteomes" id="UP000076532"/>
    </source>
</evidence>
<dbReference type="EMBL" id="KV417480">
    <property type="protein sequence ID" value="KZP34745.1"/>
    <property type="molecule type" value="Genomic_DNA"/>
</dbReference>
<gene>
    <name evidence="1" type="ORF">FIBSPDRAFT_1035720</name>
</gene>